<evidence type="ECO:0000256" key="2">
    <source>
        <dbReference type="ARBA" id="ARBA00023027"/>
    </source>
</evidence>
<keyword evidence="1" id="KW-0560">Oxidoreductase</keyword>
<dbReference type="Gene3D" id="3.40.50.720">
    <property type="entry name" value="NAD(P)-binding Rossmann-like Domain"/>
    <property type="match status" value="2"/>
</dbReference>
<dbReference type="GO" id="GO:0051287">
    <property type="term" value="F:NAD binding"/>
    <property type="evidence" value="ECO:0007669"/>
    <property type="project" value="InterPro"/>
</dbReference>
<dbReference type="PROSITE" id="PS00671">
    <property type="entry name" value="D_2_HYDROXYACID_DH_3"/>
    <property type="match status" value="1"/>
</dbReference>
<keyword evidence="2" id="KW-0520">NAD</keyword>
<dbReference type="SUPFAM" id="SSF51735">
    <property type="entry name" value="NAD(P)-binding Rossmann-fold domains"/>
    <property type="match status" value="1"/>
</dbReference>
<evidence type="ECO:0000259" key="3">
    <source>
        <dbReference type="Pfam" id="PF02826"/>
    </source>
</evidence>
<dbReference type="PANTHER" id="PTHR10996:SF178">
    <property type="entry name" value="2-HYDROXYACID DEHYDROGENASE YGL185C-RELATED"/>
    <property type="match status" value="1"/>
</dbReference>
<evidence type="ECO:0000313" key="4">
    <source>
        <dbReference type="EMBL" id="KAB1631762.1"/>
    </source>
</evidence>
<dbReference type="InterPro" id="IPR029753">
    <property type="entry name" value="D-isomer_DH_CS"/>
</dbReference>
<name>A0A7C8FWX8_9MICO</name>
<dbReference type="GO" id="GO:0016618">
    <property type="term" value="F:hydroxypyruvate reductase [NAD(P)H] activity"/>
    <property type="evidence" value="ECO:0007669"/>
    <property type="project" value="TreeGrafter"/>
</dbReference>
<proteinExistence type="predicted"/>
<dbReference type="InterPro" id="IPR036291">
    <property type="entry name" value="NAD(P)-bd_dom_sf"/>
</dbReference>
<accession>A0A7C8FWX8</accession>
<comment type="caution">
    <text evidence="4">The sequence shown here is derived from an EMBL/GenBank/DDBJ whole genome shotgun (WGS) entry which is preliminary data.</text>
</comment>
<dbReference type="PANTHER" id="PTHR10996">
    <property type="entry name" value="2-HYDROXYACID DEHYDROGENASE-RELATED"/>
    <property type="match status" value="1"/>
</dbReference>
<feature type="domain" description="D-isomer specific 2-hydroxyacid dehydrogenase NAD-binding" evidence="3">
    <location>
        <begin position="92"/>
        <end position="261"/>
    </location>
</feature>
<dbReference type="AlphaFoldDB" id="A0A7C8FWX8"/>
<evidence type="ECO:0000256" key="1">
    <source>
        <dbReference type="ARBA" id="ARBA00023002"/>
    </source>
</evidence>
<dbReference type="InterPro" id="IPR006140">
    <property type="entry name" value="D-isomer_DH_NAD-bd"/>
</dbReference>
<keyword evidence="5" id="KW-1185">Reference proteome</keyword>
<dbReference type="Pfam" id="PF02826">
    <property type="entry name" value="2-Hacid_dh_C"/>
    <property type="match status" value="1"/>
</dbReference>
<dbReference type="InterPro" id="IPR050223">
    <property type="entry name" value="D-isomer_2-hydroxyacid_DH"/>
</dbReference>
<evidence type="ECO:0000313" key="5">
    <source>
        <dbReference type="Proteomes" id="UP000481339"/>
    </source>
</evidence>
<dbReference type="EMBL" id="WBKA01000005">
    <property type="protein sequence ID" value="KAB1631762.1"/>
    <property type="molecule type" value="Genomic_DNA"/>
</dbReference>
<dbReference type="GO" id="GO:0005829">
    <property type="term" value="C:cytosol"/>
    <property type="evidence" value="ECO:0007669"/>
    <property type="project" value="TreeGrafter"/>
</dbReference>
<dbReference type="Proteomes" id="UP000481339">
    <property type="component" value="Unassembled WGS sequence"/>
</dbReference>
<sequence length="304" mass="32739">MLPKPLPTYVKAVEAAGVQPQPLSEATTGVVWLDPRTPDALAEVLDAHPRIRWVQLPFAGVDAFIPLFGRDDVVFTSAKGAYDEPVAEHALALTLAALRQLPVFARRTSWSSQAGRSLFGLRVAVVGAGGIGRAIVRLLQPFRTRTTVVRRRQQPVEGAERVIDVDAFRADLGSFDVVILAAALTGDTRHLLGAAEFAALPDDAVVVNIARGPHIDTDALDHALRTGQIAGAAVDVTEPEPLPDDHPLWTAGNILITPHTANTWAMAEGPLSARITHNAKVFLKQEHLGRPMEWEGIVDQQAGY</sequence>
<protein>
    <submittedName>
        <fullName evidence="4">Hydroxyacid dehydrogenase</fullName>
    </submittedName>
</protein>
<dbReference type="SUPFAM" id="SSF52283">
    <property type="entry name" value="Formate/glycerate dehydrogenase catalytic domain-like"/>
    <property type="match status" value="1"/>
</dbReference>
<gene>
    <name evidence="4" type="ORF">F8O02_06875</name>
</gene>
<organism evidence="4 5">
    <name type="scientific">Pseudoclavibacter caeni</name>
    <dbReference type="NCBI Taxonomy" id="908846"/>
    <lineage>
        <taxon>Bacteria</taxon>
        <taxon>Bacillati</taxon>
        <taxon>Actinomycetota</taxon>
        <taxon>Actinomycetes</taxon>
        <taxon>Micrococcales</taxon>
        <taxon>Microbacteriaceae</taxon>
        <taxon>Pseudoclavibacter</taxon>
    </lineage>
</organism>
<reference evidence="4 5" key="1">
    <citation type="submission" date="2019-09" db="EMBL/GenBank/DDBJ databases">
        <title>Phylogeny of genus Pseudoclavibacter and closely related genus.</title>
        <authorList>
            <person name="Li Y."/>
        </authorList>
    </citation>
    <scope>NUCLEOTIDE SEQUENCE [LARGE SCALE GENOMIC DNA]</scope>
    <source>
        <strain evidence="4 5">JCM 16921</strain>
    </source>
</reference>
<dbReference type="GO" id="GO:0030267">
    <property type="term" value="F:glyoxylate reductase (NADPH) activity"/>
    <property type="evidence" value="ECO:0007669"/>
    <property type="project" value="TreeGrafter"/>
</dbReference>
<dbReference type="OrthoDB" id="4324715at2"/>